<dbReference type="InterPro" id="IPR011766">
    <property type="entry name" value="TPP_enzyme_TPP-bd"/>
</dbReference>
<dbReference type="SUPFAM" id="SSF52518">
    <property type="entry name" value="Thiamin diphosphate-binding fold (THDP-binding)"/>
    <property type="match status" value="2"/>
</dbReference>
<dbReference type="Gene3D" id="3.40.50.1220">
    <property type="entry name" value="TPP-binding domain"/>
    <property type="match status" value="1"/>
</dbReference>
<dbReference type="InterPro" id="IPR045229">
    <property type="entry name" value="TPP_enz"/>
</dbReference>
<comment type="caution">
    <text evidence="9">The sequence shown here is derived from an EMBL/GenBank/DDBJ whole genome shotgun (WGS) entry which is preliminary data.</text>
</comment>
<dbReference type="InterPro" id="IPR029061">
    <property type="entry name" value="THDP-binding"/>
</dbReference>
<evidence type="ECO:0000259" key="7">
    <source>
        <dbReference type="Pfam" id="PF02775"/>
    </source>
</evidence>
<evidence type="ECO:0000256" key="5">
    <source>
        <dbReference type="SAM" id="MobiDB-lite"/>
    </source>
</evidence>
<proteinExistence type="inferred from homology"/>
<gene>
    <name evidence="9" type="ORF">KDA82_11100</name>
</gene>
<dbReference type="PANTHER" id="PTHR18968">
    <property type="entry name" value="THIAMINE PYROPHOSPHATE ENZYMES"/>
    <property type="match status" value="1"/>
</dbReference>
<organism evidence="9 10">
    <name type="scientific">Streptomyces daliensis</name>
    <dbReference type="NCBI Taxonomy" id="299421"/>
    <lineage>
        <taxon>Bacteria</taxon>
        <taxon>Bacillati</taxon>
        <taxon>Actinomycetota</taxon>
        <taxon>Actinomycetes</taxon>
        <taxon>Kitasatosporales</taxon>
        <taxon>Streptomycetaceae</taxon>
        <taxon>Streptomyces</taxon>
    </lineage>
</organism>
<dbReference type="Pfam" id="PF02776">
    <property type="entry name" value="TPP_enzyme_N"/>
    <property type="match status" value="1"/>
</dbReference>
<dbReference type="Pfam" id="PF00205">
    <property type="entry name" value="TPP_enzyme_M"/>
    <property type="match status" value="1"/>
</dbReference>
<evidence type="ECO:0000259" key="8">
    <source>
        <dbReference type="Pfam" id="PF02776"/>
    </source>
</evidence>
<dbReference type="InterPro" id="IPR000399">
    <property type="entry name" value="TPP-bd_CS"/>
</dbReference>
<dbReference type="Gene3D" id="3.40.50.970">
    <property type="match status" value="2"/>
</dbReference>
<accession>A0A8T4IMN2</accession>
<feature type="region of interest" description="Disordered" evidence="5">
    <location>
        <begin position="675"/>
        <end position="699"/>
    </location>
</feature>
<dbReference type="InterPro" id="IPR012001">
    <property type="entry name" value="Thiamin_PyroP_enz_TPP-bd_dom"/>
</dbReference>
<dbReference type="SUPFAM" id="SSF52467">
    <property type="entry name" value="DHS-like NAD/FAD-binding domain"/>
    <property type="match status" value="1"/>
</dbReference>
<evidence type="ECO:0000313" key="9">
    <source>
        <dbReference type="EMBL" id="MBR7673556.1"/>
    </source>
</evidence>
<dbReference type="GO" id="GO:0009097">
    <property type="term" value="P:isoleucine biosynthetic process"/>
    <property type="evidence" value="ECO:0007669"/>
    <property type="project" value="TreeGrafter"/>
</dbReference>
<dbReference type="GO" id="GO:0030976">
    <property type="term" value="F:thiamine pyrophosphate binding"/>
    <property type="evidence" value="ECO:0007669"/>
    <property type="project" value="InterPro"/>
</dbReference>
<dbReference type="GO" id="GO:0009099">
    <property type="term" value="P:L-valine biosynthetic process"/>
    <property type="evidence" value="ECO:0007669"/>
    <property type="project" value="TreeGrafter"/>
</dbReference>
<dbReference type="GO" id="GO:0003984">
    <property type="term" value="F:acetolactate synthase activity"/>
    <property type="evidence" value="ECO:0007669"/>
    <property type="project" value="TreeGrafter"/>
</dbReference>
<evidence type="ECO:0000313" key="10">
    <source>
        <dbReference type="Proteomes" id="UP000675554"/>
    </source>
</evidence>
<dbReference type="GO" id="GO:0050660">
    <property type="term" value="F:flavin adenine dinucleotide binding"/>
    <property type="evidence" value="ECO:0007669"/>
    <property type="project" value="TreeGrafter"/>
</dbReference>
<comment type="cofactor">
    <cofactor evidence="1">
        <name>thiamine diphosphate</name>
        <dbReference type="ChEBI" id="CHEBI:58937"/>
    </cofactor>
</comment>
<comment type="similarity">
    <text evidence="2 4">Belongs to the TPP enzyme family.</text>
</comment>
<dbReference type="CDD" id="cd00568">
    <property type="entry name" value="TPP_enzymes"/>
    <property type="match status" value="1"/>
</dbReference>
<dbReference type="Pfam" id="PF02775">
    <property type="entry name" value="TPP_enzyme_C"/>
    <property type="match status" value="1"/>
</dbReference>
<dbReference type="GO" id="GO:0000287">
    <property type="term" value="F:magnesium ion binding"/>
    <property type="evidence" value="ECO:0007669"/>
    <property type="project" value="InterPro"/>
</dbReference>
<dbReference type="InterPro" id="IPR029035">
    <property type="entry name" value="DHS-like_NAD/FAD-binding_dom"/>
</dbReference>
<evidence type="ECO:0000259" key="6">
    <source>
        <dbReference type="Pfam" id="PF00205"/>
    </source>
</evidence>
<keyword evidence="10" id="KW-1185">Reference proteome</keyword>
<dbReference type="AlphaFoldDB" id="A0A8T4IMN2"/>
<sequence>MEEHSMTTAGETTPPIDGEWEYTLRPRTQPPQKGVLSLVHEGAALTARLRHPDGVSSGAATVNGSNLTWSCPIGNNPAPMRFEAVVEGDLLLGHVDLAFGAFSERAPLEAVRTGSDARVPFREGSVALVETLAASGIEYVFGYTGGVSTSLERSIVGHGGIKDFNARGELSAAWMSYGYNRMKRRAASAALTWCVGALHASPVVYASKLDSTPLVLMLMESAAAWDMRDILQDATELYPALKPLSKYIKRVVDGEDLPLAARQAVLAASTGKFGPAVLDLTQGAMYQRTTVRTEPLALPEPPAAGEASVRRTLEMIEAAERPVILAGAGIHLADATGELRRFVDTTGIPVVTSGAGGRTVLPDDHPLNAGDMSGWGYFGTGTKVAEEADLWIAVGFSFSQTATLSWSLAKPASVVHVDVEQSQLGRIFQPTLGVVADAKMYLGQLNSSLQASGARSRHRAHASQVVEIAAAKDSYAATLASFVGTDPIMPAAVGQILTEEVPAGTVFVNDEGFPVPGMMYRESKYPDGFAAPLGFHYAALGSSLPVAIGAKLAAPDRLVVSLGGDAGFYYDCGELSVLAERQLKVVTIVLNNGGLYGGRRGREHGGPGSIPAKHWTDLPETDYTAVAAGMGVPGERVEKSEQLAPAIRRAIEADGPYFIEVLTAASTMHLHLAGWPDPSPGTRRKGGHGDLTVDGSWPN</sequence>
<reference evidence="9" key="1">
    <citation type="submission" date="2021-04" db="EMBL/GenBank/DDBJ databases">
        <title>Sequencing of actinobacteria type strains.</title>
        <authorList>
            <person name="Nguyen G.-S."/>
            <person name="Wentzel A."/>
        </authorList>
    </citation>
    <scope>NUCLEOTIDE SEQUENCE</scope>
    <source>
        <strain evidence="9">DSM 42095</strain>
    </source>
</reference>
<dbReference type="PANTHER" id="PTHR18968:SF13">
    <property type="entry name" value="ACETOLACTATE SYNTHASE CATALYTIC SUBUNIT, MITOCHONDRIAL"/>
    <property type="match status" value="1"/>
</dbReference>
<dbReference type="InterPro" id="IPR012000">
    <property type="entry name" value="Thiamin_PyroP_enz_cen_dom"/>
</dbReference>
<name>A0A8T4IMN2_9ACTN</name>
<feature type="domain" description="Thiamine pyrophosphate enzyme TPP-binding" evidence="7">
    <location>
        <begin position="536"/>
        <end position="661"/>
    </location>
</feature>
<evidence type="ECO:0000256" key="3">
    <source>
        <dbReference type="ARBA" id="ARBA00023052"/>
    </source>
</evidence>
<dbReference type="Proteomes" id="UP000675554">
    <property type="component" value="Unassembled WGS sequence"/>
</dbReference>
<protein>
    <submittedName>
        <fullName evidence="9">Thiamine pyrophosphate-binding protein</fullName>
    </submittedName>
</protein>
<evidence type="ECO:0000256" key="2">
    <source>
        <dbReference type="ARBA" id="ARBA00007812"/>
    </source>
</evidence>
<dbReference type="GO" id="GO:0005948">
    <property type="term" value="C:acetolactate synthase complex"/>
    <property type="evidence" value="ECO:0007669"/>
    <property type="project" value="TreeGrafter"/>
</dbReference>
<feature type="domain" description="Thiamine pyrophosphate enzyme central" evidence="6">
    <location>
        <begin position="310"/>
        <end position="445"/>
    </location>
</feature>
<dbReference type="PROSITE" id="PS00187">
    <property type="entry name" value="TPP_ENZYMES"/>
    <property type="match status" value="1"/>
</dbReference>
<evidence type="ECO:0000256" key="4">
    <source>
        <dbReference type="RuleBase" id="RU362132"/>
    </source>
</evidence>
<feature type="domain" description="Thiamine pyrophosphate enzyme N-terminal TPP-binding" evidence="8">
    <location>
        <begin position="123"/>
        <end position="232"/>
    </location>
</feature>
<evidence type="ECO:0000256" key="1">
    <source>
        <dbReference type="ARBA" id="ARBA00001964"/>
    </source>
</evidence>
<dbReference type="EMBL" id="JAGSMN010000222">
    <property type="protein sequence ID" value="MBR7673556.1"/>
    <property type="molecule type" value="Genomic_DNA"/>
</dbReference>
<dbReference type="CDD" id="cd07035">
    <property type="entry name" value="TPP_PYR_POX_like"/>
    <property type="match status" value="1"/>
</dbReference>
<keyword evidence="3 4" id="KW-0786">Thiamine pyrophosphate</keyword>